<sequence length="71" mass="7816">MGRFPEVSPAAVQARLNYRRAHSGKTCAKCGEARPLSAFSPDPSKPDGLSSRCKPCEASRRRTRRSAKRNV</sequence>
<feature type="compositionally biased region" description="Basic residues" evidence="1">
    <location>
        <begin position="61"/>
        <end position="71"/>
    </location>
</feature>
<evidence type="ECO:0000256" key="1">
    <source>
        <dbReference type="SAM" id="MobiDB-lite"/>
    </source>
</evidence>
<keyword evidence="3" id="KW-1185">Reference proteome</keyword>
<dbReference type="Proteomes" id="UP000827862">
    <property type="component" value="Segment"/>
</dbReference>
<evidence type="ECO:0000313" key="3">
    <source>
        <dbReference type="Proteomes" id="UP000827862"/>
    </source>
</evidence>
<dbReference type="EMBL" id="OK040777">
    <property type="protein sequence ID" value="UDL14671.1"/>
    <property type="molecule type" value="Genomic_DNA"/>
</dbReference>
<evidence type="ECO:0000313" key="2">
    <source>
        <dbReference type="EMBL" id="UDL14671.1"/>
    </source>
</evidence>
<proteinExistence type="predicted"/>
<dbReference type="GeneID" id="77954573"/>
<organism evidence="2 3">
    <name type="scientific">Arthrobacter phage KeAlii</name>
    <dbReference type="NCBI Taxonomy" id="2885973"/>
    <lineage>
        <taxon>Viruses</taxon>
        <taxon>Duplodnaviria</taxon>
        <taxon>Heunggongvirae</taxon>
        <taxon>Uroviricota</taxon>
        <taxon>Caudoviricetes</taxon>
        <taxon>Casidaviridae</taxon>
        <taxon>Manhattanvirus</taxon>
        <taxon>Manhattanvirus kealii</taxon>
    </lineage>
</organism>
<feature type="region of interest" description="Disordered" evidence="1">
    <location>
        <begin position="34"/>
        <end position="71"/>
    </location>
</feature>
<name>A0AA94WVU1_9CAUD</name>
<gene>
    <name evidence="2" type="primary">65</name>
    <name evidence="2" type="ORF">SEA_KEALII_65</name>
</gene>
<accession>A0AA94WVU1</accession>
<dbReference type="KEGG" id="vg:77954573"/>
<dbReference type="RefSeq" id="YP_010678182.1">
    <property type="nucleotide sequence ID" value="NC_071031.1"/>
</dbReference>
<evidence type="ECO:0008006" key="4">
    <source>
        <dbReference type="Google" id="ProtNLM"/>
    </source>
</evidence>
<reference evidence="2" key="1">
    <citation type="submission" date="2024-06" db="EMBL/GenBank/DDBJ databases">
        <authorList>
            <person name="Valenzuela N."/>
            <person name="Pablo J."/>
            <person name="Strother B."/>
            <person name="Cravalho Y."/>
            <person name="Barto Z."/>
            <person name="Kane C."/>
            <person name="Chong R.A."/>
            <person name="Kawasaki K."/>
            <person name="Cruz S."/>
            <person name="Porter M.L."/>
            <person name="Pearce R."/>
            <person name="Hohenstein G."/>
            <person name="Li K."/>
            <person name="Kaniho J."/>
            <person name="Sadones M."/>
            <person name="Hamlin F."/>
            <person name="Daniels M."/>
            <person name="McKee K."/>
            <person name="Furlong K.P."/>
            <person name="Rudner A.D."/>
            <person name="Beyer A.R."/>
            <person name="Edgington N.P."/>
            <person name="Freise A.C."/>
            <person name="Garcia Costas A.M."/>
            <person name="Gibb B.P."/>
            <person name="Klyczek K.K."/>
            <person name="Swerdlow S.J."/>
            <person name="Garlena R.A."/>
            <person name="Russell D.A."/>
            <person name="Jacobs-Sera D."/>
            <person name="Hatfull G.F."/>
        </authorList>
    </citation>
    <scope>NUCLEOTIDE SEQUENCE</scope>
</reference>
<protein>
    <recommendedName>
        <fullName evidence="4">HNH endonuclease</fullName>
    </recommendedName>
</protein>